<reference evidence="2 3" key="1">
    <citation type="submission" date="2023-11" db="EMBL/GenBank/DDBJ databases">
        <title>Arctic aerobic anoxygenic photoheterotroph Sediminicoccus rosea KRV36 adapts its photosynthesis to long days of polar summer.</title>
        <authorList>
            <person name="Tomasch J."/>
            <person name="Kopejtka K."/>
            <person name="Bily T."/>
            <person name="Gardiner A.T."/>
            <person name="Gardian Z."/>
            <person name="Shivaramu S."/>
            <person name="Koblizek M."/>
            <person name="Engelhardt F."/>
            <person name="Kaftan D."/>
        </authorList>
    </citation>
    <scope>NUCLEOTIDE SEQUENCE [LARGE SCALE GENOMIC DNA]</scope>
    <source>
        <strain evidence="2 3">R-30</strain>
    </source>
</reference>
<dbReference type="EMBL" id="CP137852">
    <property type="protein sequence ID" value="WPB86155.1"/>
    <property type="molecule type" value="Genomic_DNA"/>
</dbReference>
<feature type="chain" id="PRO_5045388005" evidence="1">
    <location>
        <begin position="24"/>
        <end position="110"/>
    </location>
</feature>
<sequence length="110" mass="11976">MRANRGLHAAALALLLVTGTAQAQNAPPLRGTLLGADAGDIACYLRIRDEAGSTRTWMASFEMCEQAEAVMGRRVTLVWRPGQVLHPSCQGNMDCGRSLHVMLVERMTPR</sequence>
<dbReference type="RefSeq" id="WP_318650131.1">
    <property type="nucleotide sequence ID" value="NZ_CP137852.1"/>
</dbReference>
<feature type="signal peptide" evidence="1">
    <location>
        <begin position="1"/>
        <end position="23"/>
    </location>
</feature>
<accession>A0ABZ0PM35</accession>
<evidence type="ECO:0000313" key="2">
    <source>
        <dbReference type="EMBL" id="WPB86155.1"/>
    </source>
</evidence>
<evidence type="ECO:0000313" key="3">
    <source>
        <dbReference type="Proteomes" id="UP001305521"/>
    </source>
</evidence>
<keyword evidence="1" id="KW-0732">Signal</keyword>
<proteinExistence type="predicted"/>
<organism evidence="2 3">
    <name type="scientific">Sediminicoccus rosea</name>
    <dbReference type="NCBI Taxonomy" id="1225128"/>
    <lineage>
        <taxon>Bacteria</taxon>
        <taxon>Pseudomonadati</taxon>
        <taxon>Pseudomonadota</taxon>
        <taxon>Alphaproteobacteria</taxon>
        <taxon>Acetobacterales</taxon>
        <taxon>Roseomonadaceae</taxon>
        <taxon>Sediminicoccus</taxon>
    </lineage>
</organism>
<name>A0ABZ0PM35_9PROT</name>
<dbReference type="Proteomes" id="UP001305521">
    <property type="component" value="Chromosome"/>
</dbReference>
<evidence type="ECO:0000256" key="1">
    <source>
        <dbReference type="SAM" id="SignalP"/>
    </source>
</evidence>
<keyword evidence="3" id="KW-1185">Reference proteome</keyword>
<protein>
    <submittedName>
        <fullName evidence="2">Uncharacterized protein</fullName>
    </submittedName>
</protein>
<gene>
    <name evidence="2" type="ORF">R9Z33_04610</name>
</gene>